<evidence type="ECO:0000313" key="11">
    <source>
        <dbReference type="Proteomes" id="UP000008366"/>
    </source>
</evidence>
<dbReference type="PANTHER" id="PTHR33653:SF1">
    <property type="entry name" value="RIBONUCLEASE VAPC2"/>
    <property type="match status" value="1"/>
</dbReference>
<dbReference type="InterPro" id="IPR029060">
    <property type="entry name" value="PIN-like_dom_sf"/>
</dbReference>
<evidence type="ECO:0000259" key="9">
    <source>
        <dbReference type="Pfam" id="PF01850"/>
    </source>
</evidence>
<dbReference type="InterPro" id="IPR002716">
    <property type="entry name" value="PIN_dom"/>
</dbReference>
<feature type="binding site" evidence="8">
    <location>
        <position position="102"/>
    </location>
    <ligand>
        <name>Mg(2+)</name>
        <dbReference type="ChEBI" id="CHEBI:18420"/>
    </ligand>
</feature>
<reference evidence="10 11" key="1">
    <citation type="submission" date="2012-08" db="EMBL/GenBank/DDBJ databases">
        <title>Whole genome shotgun sequence of Kineosphaera limosa NBRC 100340.</title>
        <authorList>
            <person name="Yoshida I."/>
            <person name="Isaki S."/>
            <person name="Hosoyama A."/>
            <person name="Tsuchikane K."/>
            <person name="Katsumata H."/>
            <person name="Ando Y."/>
            <person name="Ohji S."/>
            <person name="Hamada M."/>
            <person name="Tamura T."/>
            <person name="Yamazoe A."/>
            <person name="Yamazaki S."/>
            <person name="Fujita N."/>
        </authorList>
    </citation>
    <scope>NUCLEOTIDE SEQUENCE [LARGE SCALE GENOMIC DNA]</scope>
    <source>
        <strain evidence="10 11">NBRC 100340</strain>
    </source>
</reference>
<keyword evidence="2 8" id="KW-1277">Toxin-antitoxin system</keyword>
<comment type="cofactor">
    <cofactor evidence="1 8">
        <name>Mg(2+)</name>
        <dbReference type="ChEBI" id="CHEBI:18420"/>
    </cofactor>
</comment>
<keyword evidence="8" id="KW-0800">Toxin</keyword>
<evidence type="ECO:0000256" key="2">
    <source>
        <dbReference type="ARBA" id="ARBA00022649"/>
    </source>
</evidence>
<evidence type="ECO:0000256" key="1">
    <source>
        <dbReference type="ARBA" id="ARBA00001946"/>
    </source>
</evidence>
<comment type="similarity">
    <text evidence="7 8">Belongs to the PINc/VapC protein family.</text>
</comment>
<comment type="caution">
    <text evidence="10">The sequence shown here is derived from an EMBL/GenBank/DDBJ whole genome shotgun (WGS) entry which is preliminary data.</text>
</comment>
<evidence type="ECO:0000256" key="3">
    <source>
        <dbReference type="ARBA" id="ARBA00022722"/>
    </source>
</evidence>
<dbReference type="EC" id="3.1.-.-" evidence="8"/>
<dbReference type="Proteomes" id="UP000008366">
    <property type="component" value="Unassembled WGS sequence"/>
</dbReference>
<dbReference type="Gene3D" id="3.40.50.1010">
    <property type="entry name" value="5'-nuclease"/>
    <property type="match status" value="1"/>
</dbReference>
<dbReference type="AlphaFoldDB" id="K6WK27"/>
<proteinExistence type="inferred from homology"/>
<dbReference type="Pfam" id="PF01850">
    <property type="entry name" value="PIN"/>
    <property type="match status" value="1"/>
</dbReference>
<keyword evidence="4 8" id="KW-0479">Metal-binding</keyword>
<accession>K6WK27</accession>
<name>K6WK27_9MICO</name>
<comment type="function">
    <text evidence="8">Toxic component of a toxin-antitoxin (TA) system. An RNase.</text>
</comment>
<dbReference type="EMBL" id="BAHD01000003">
    <property type="protein sequence ID" value="GAB94151.1"/>
    <property type="molecule type" value="Genomic_DNA"/>
</dbReference>
<evidence type="ECO:0000313" key="10">
    <source>
        <dbReference type="EMBL" id="GAB94151.1"/>
    </source>
</evidence>
<dbReference type="GO" id="GO:0090729">
    <property type="term" value="F:toxin activity"/>
    <property type="evidence" value="ECO:0007669"/>
    <property type="project" value="UniProtKB-KW"/>
</dbReference>
<dbReference type="GO" id="GO:0004540">
    <property type="term" value="F:RNA nuclease activity"/>
    <property type="evidence" value="ECO:0007669"/>
    <property type="project" value="InterPro"/>
</dbReference>
<dbReference type="STRING" id="1184609.KILIM_003_00740"/>
<dbReference type="GO" id="GO:0000287">
    <property type="term" value="F:magnesium ion binding"/>
    <property type="evidence" value="ECO:0007669"/>
    <property type="project" value="UniProtKB-UniRule"/>
</dbReference>
<gene>
    <name evidence="8" type="primary">vapC</name>
    <name evidence="10" type="ORF">KILIM_003_00740</name>
</gene>
<evidence type="ECO:0000256" key="6">
    <source>
        <dbReference type="ARBA" id="ARBA00022842"/>
    </source>
</evidence>
<evidence type="ECO:0000256" key="7">
    <source>
        <dbReference type="ARBA" id="ARBA00038093"/>
    </source>
</evidence>
<dbReference type="CDD" id="cd18731">
    <property type="entry name" value="PIN_NgFitB-like"/>
    <property type="match status" value="1"/>
</dbReference>
<sequence>MIIVDTNVVSEPLRRRPDPHVLAWLEATGSEAAITSVTVGELWFGAVRLPAGRRRRELLESLEQLVLQAGDRLLSFDEPAAHAYGQLRADREAAGRAVEVEDLMIGAICLARGLPLATRNVRHFEGFGIRLVNPWEAEPGEA</sequence>
<dbReference type="InterPro" id="IPR050556">
    <property type="entry name" value="Type_II_TA_system_RNase"/>
</dbReference>
<keyword evidence="5 8" id="KW-0378">Hydrolase</keyword>
<protein>
    <recommendedName>
        <fullName evidence="8">Ribonuclease VapC</fullName>
        <shortName evidence="8">RNase VapC</shortName>
        <ecNumber evidence="8">3.1.-.-</ecNumber>
    </recommendedName>
    <alternativeName>
        <fullName evidence="8">Toxin VapC</fullName>
    </alternativeName>
</protein>
<dbReference type="eggNOG" id="COG1487">
    <property type="taxonomic scope" value="Bacteria"/>
</dbReference>
<dbReference type="SUPFAM" id="SSF88723">
    <property type="entry name" value="PIN domain-like"/>
    <property type="match status" value="1"/>
</dbReference>
<dbReference type="PANTHER" id="PTHR33653">
    <property type="entry name" value="RIBONUCLEASE VAPC2"/>
    <property type="match status" value="1"/>
</dbReference>
<keyword evidence="3 8" id="KW-0540">Nuclease</keyword>
<dbReference type="RefSeq" id="WP_006590684.1">
    <property type="nucleotide sequence ID" value="NZ_BAHD01000003.1"/>
</dbReference>
<evidence type="ECO:0000256" key="5">
    <source>
        <dbReference type="ARBA" id="ARBA00022801"/>
    </source>
</evidence>
<organism evidence="10 11">
    <name type="scientific">Kineosphaera limosa NBRC 100340</name>
    <dbReference type="NCBI Taxonomy" id="1184609"/>
    <lineage>
        <taxon>Bacteria</taxon>
        <taxon>Bacillati</taxon>
        <taxon>Actinomycetota</taxon>
        <taxon>Actinomycetes</taxon>
        <taxon>Micrococcales</taxon>
        <taxon>Dermatophilaceae</taxon>
        <taxon>Kineosphaera</taxon>
    </lineage>
</organism>
<keyword evidence="11" id="KW-1185">Reference proteome</keyword>
<feature type="binding site" evidence="8">
    <location>
        <position position="5"/>
    </location>
    <ligand>
        <name>Mg(2+)</name>
        <dbReference type="ChEBI" id="CHEBI:18420"/>
    </ligand>
</feature>
<dbReference type="HAMAP" id="MF_00265">
    <property type="entry name" value="VapC_Nob1"/>
    <property type="match status" value="1"/>
</dbReference>
<dbReference type="GO" id="GO:0016787">
    <property type="term" value="F:hydrolase activity"/>
    <property type="evidence" value="ECO:0007669"/>
    <property type="project" value="UniProtKB-KW"/>
</dbReference>
<evidence type="ECO:0000256" key="8">
    <source>
        <dbReference type="HAMAP-Rule" id="MF_00265"/>
    </source>
</evidence>
<dbReference type="InterPro" id="IPR022907">
    <property type="entry name" value="VapC_family"/>
</dbReference>
<feature type="domain" description="PIN" evidence="9">
    <location>
        <begin position="2"/>
        <end position="122"/>
    </location>
</feature>
<evidence type="ECO:0000256" key="4">
    <source>
        <dbReference type="ARBA" id="ARBA00022723"/>
    </source>
</evidence>
<keyword evidence="6 8" id="KW-0460">Magnesium</keyword>